<gene>
    <name evidence="1" type="ORF">ACOLOM_LOCUS14365</name>
</gene>
<keyword evidence="2" id="KW-1185">Reference proteome</keyword>
<dbReference type="EMBL" id="CAJVPT010072735">
    <property type="protein sequence ID" value="CAG8782150.1"/>
    <property type="molecule type" value="Genomic_DNA"/>
</dbReference>
<feature type="non-terminal residue" evidence="1">
    <location>
        <position position="1"/>
    </location>
</feature>
<organism evidence="1 2">
    <name type="scientific">Acaulospora colombiana</name>
    <dbReference type="NCBI Taxonomy" id="27376"/>
    <lineage>
        <taxon>Eukaryota</taxon>
        <taxon>Fungi</taxon>
        <taxon>Fungi incertae sedis</taxon>
        <taxon>Mucoromycota</taxon>
        <taxon>Glomeromycotina</taxon>
        <taxon>Glomeromycetes</taxon>
        <taxon>Diversisporales</taxon>
        <taxon>Acaulosporaceae</taxon>
        <taxon>Acaulospora</taxon>
    </lineage>
</organism>
<sequence>AAQRAFRERKQSQLSELQARVQQYEQGEIERSITLQNLGKRLKDENDLLRQENEQLKAENERLKAHLEALKSDLDTSSPGTEQLSVMNTPNEARGGKRDRNDRSPPSRQRLKRLKTSNMNGPPPLCHTPSQYSPSSHNLPSPIMMDLDEDEMRRFTTKPL</sequence>
<protein>
    <submittedName>
        <fullName evidence="1">538_t:CDS:1</fullName>
    </submittedName>
</protein>
<comment type="caution">
    <text evidence="1">The sequence shown here is derived from an EMBL/GenBank/DDBJ whole genome shotgun (WGS) entry which is preliminary data.</text>
</comment>
<proteinExistence type="predicted"/>
<evidence type="ECO:0000313" key="1">
    <source>
        <dbReference type="EMBL" id="CAG8782150.1"/>
    </source>
</evidence>
<accession>A0ACA9R8Y2</accession>
<dbReference type="Proteomes" id="UP000789525">
    <property type="component" value="Unassembled WGS sequence"/>
</dbReference>
<name>A0ACA9R8Y2_9GLOM</name>
<reference evidence="1" key="1">
    <citation type="submission" date="2021-06" db="EMBL/GenBank/DDBJ databases">
        <authorList>
            <person name="Kallberg Y."/>
            <person name="Tangrot J."/>
            <person name="Rosling A."/>
        </authorList>
    </citation>
    <scope>NUCLEOTIDE SEQUENCE</scope>
    <source>
        <strain evidence="1">CL356</strain>
    </source>
</reference>
<feature type="non-terminal residue" evidence="1">
    <location>
        <position position="160"/>
    </location>
</feature>
<evidence type="ECO:0000313" key="2">
    <source>
        <dbReference type="Proteomes" id="UP000789525"/>
    </source>
</evidence>